<keyword evidence="3" id="KW-1185">Reference proteome</keyword>
<dbReference type="AlphaFoldDB" id="A0AAD5XRQ3"/>
<evidence type="ECO:0000256" key="1">
    <source>
        <dbReference type="SAM" id="MobiDB-lite"/>
    </source>
</evidence>
<dbReference type="GO" id="GO:0036286">
    <property type="term" value="C:eisosome filament"/>
    <property type="evidence" value="ECO:0007669"/>
    <property type="project" value="TreeGrafter"/>
</dbReference>
<dbReference type="Gene3D" id="1.20.1270.60">
    <property type="entry name" value="Arfaptin homology (AH) domain/BAR domain"/>
    <property type="match status" value="1"/>
</dbReference>
<feature type="region of interest" description="Disordered" evidence="1">
    <location>
        <begin position="145"/>
        <end position="167"/>
    </location>
</feature>
<dbReference type="GO" id="GO:0070941">
    <property type="term" value="P:eisosome assembly"/>
    <property type="evidence" value="ECO:0007669"/>
    <property type="project" value="TreeGrafter"/>
</dbReference>
<dbReference type="InterPro" id="IPR027267">
    <property type="entry name" value="AH/BAR_dom_sf"/>
</dbReference>
<comment type="caution">
    <text evidence="2">The sequence shown here is derived from an EMBL/GenBank/DDBJ whole genome shotgun (WGS) entry which is preliminary data.</text>
</comment>
<protein>
    <submittedName>
        <fullName evidence="2">Uncharacterized protein</fullName>
    </submittedName>
</protein>
<dbReference type="Proteomes" id="UP001211065">
    <property type="component" value="Unassembled WGS sequence"/>
</dbReference>
<dbReference type="InterPro" id="IPR028245">
    <property type="entry name" value="PIL1/LSP1"/>
</dbReference>
<dbReference type="GO" id="GO:0006897">
    <property type="term" value="P:endocytosis"/>
    <property type="evidence" value="ECO:0007669"/>
    <property type="project" value="TreeGrafter"/>
</dbReference>
<dbReference type="PANTHER" id="PTHR31962:SF1">
    <property type="entry name" value="SPHINGOLIPID LONG CHAIN BASE-RESPONSIVE PROTEIN PIL1"/>
    <property type="match status" value="1"/>
</dbReference>
<dbReference type="PANTHER" id="PTHR31962">
    <property type="entry name" value="SPHINGOLIPID LONG CHAIN BASE-RESPONSIVE PROTEIN PIL1"/>
    <property type="match status" value="1"/>
</dbReference>
<gene>
    <name evidence="2" type="ORF">HK099_003265</name>
</gene>
<reference evidence="2" key="1">
    <citation type="submission" date="2020-05" db="EMBL/GenBank/DDBJ databases">
        <title>Phylogenomic resolution of chytrid fungi.</title>
        <authorList>
            <person name="Stajich J.E."/>
            <person name="Amses K."/>
            <person name="Simmons R."/>
            <person name="Seto K."/>
            <person name="Myers J."/>
            <person name="Bonds A."/>
            <person name="Quandt C.A."/>
            <person name="Barry K."/>
            <person name="Liu P."/>
            <person name="Grigoriev I."/>
            <person name="Longcore J.E."/>
            <person name="James T.Y."/>
        </authorList>
    </citation>
    <scope>NUCLEOTIDE SEQUENCE</scope>
    <source>
        <strain evidence="2">JEL0476</strain>
    </source>
</reference>
<evidence type="ECO:0000313" key="2">
    <source>
        <dbReference type="EMBL" id="KAJ3199216.1"/>
    </source>
</evidence>
<organism evidence="2 3">
    <name type="scientific">Clydaea vesicula</name>
    <dbReference type="NCBI Taxonomy" id="447962"/>
    <lineage>
        <taxon>Eukaryota</taxon>
        <taxon>Fungi</taxon>
        <taxon>Fungi incertae sedis</taxon>
        <taxon>Chytridiomycota</taxon>
        <taxon>Chytridiomycota incertae sedis</taxon>
        <taxon>Chytridiomycetes</taxon>
        <taxon>Lobulomycetales</taxon>
        <taxon>Lobulomycetaceae</taxon>
        <taxon>Clydaea</taxon>
    </lineage>
</organism>
<dbReference type="GO" id="GO:0005886">
    <property type="term" value="C:plasma membrane"/>
    <property type="evidence" value="ECO:0007669"/>
    <property type="project" value="TreeGrafter"/>
</dbReference>
<evidence type="ECO:0000313" key="3">
    <source>
        <dbReference type="Proteomes" id="UP001211065"/>
    </source>
</evidence>
<proteinExistence type="predicted"/>
<dbReference type="EMBL" id="JADGJW010002163">
    <property type="protein sequence ID" value="KAJ3199216.1"/>
    <property type="molecule type" value="Genomic_DNA"/>
</dbReference>
<dbReference type="Pfam" id="PF13805">
    <property type="entry name" value="Pil1"/>
    <property type="match status" value="1"/>
</dbReference>
<name>A0AAD5XRQ3_9FUNG</name>
<sequence length="235" mass="25696">EILKLNKIQKPKKPQEHDEKLRLLMSEVAVAEKVLLNHVASNYALKRQKLHDGLQLQFDSLAEFAAKAQLIVQHGRDLTDCIPQVPVAPGENPPVYTGHYETQQIVDNLSSALIAFSPASVKLPTNHSRIGTGSSSNSFYAASTANGKSSYGNPNDPHESFHGSFDNLGGTTSASMLAPRMSQNFLTISEEDGISPILPAYQSGYDRPLPEAPMDTQASEVWISRDDYPSHLSQI</sequence>
<accession>A0AAD5XRQ3</accession>
<feature type="non-terminal residue" evidence="2">
    <location>
        <position position="235"/>
    </location>
</feature>